<evidence type="ECO:0000259" key="10">
    <source>
        <dbReference type="PROSITE" id="PS51105"/>
    </source>
</evidence>
<name>W1Q345_ABIDE</name>
<reference evidence="11" key="1">
    <citation type="submission" date="2013-06" db="EMBL/GenBank/DDBJ databases">
        <authorList>
            <person name="Weinstock G."/>
            <person name="Sodergren E."/>
            <person name="Clifton S."/>
            <person name="Fulton L."/>
            <person name="Fulton B."/>
            <person name="Courtney L."/>
            <person name="Fronick C."/>
            <person name="Harrison M."/>
            <person name="Strong C."/>
            <person name="Farmer C."/>
            <person name="Delahaunty K."/>
            <person name="Markovic C."/>
            <person name="Hall O."/>
            <person name="Minx P."/>
            <person name="Tomlinson C."/>
            <person name="Mitreva M."/>
            <person name="Nelson J."/>
            <person name="Hou S."/>
            <person name="Wollam A."/>
            <person name="Pepin K.H."/>
            <person name="Johnson M."/>
            <person name="Bhonagiri V."/>
            <person name="Nash W.E."/>
            <person name="Warren W."/>
            <person name="Chinwalla A."/>
            <person name="Mardis E.R."/>
            <person name="Wilson R.K."/>
        </authorList>
    </citation>
    <scope>NUCLEOTIDE SEQUENCE [LARGE SCALE GENOMIC DNA]</scope>
    <source>
        <strain evidence="11">ATCC 49176</strain>
    </source>
</reference>
<keyword evidence="5 9" id="KW-0812">Transmembrane</keyword>
<dbReference type="InterPro" id="IPR051088">
    <property type="entry name" value="PTS_Sugar-EIIC/EIIB"/>
</dbReference>
<comment type="subcellular location">
    <subcellularLocation>
        <location evidence="1">Cell membrane</location>
        <topology evidence="1">Multi-pass membrane protein</topology>
    </subcellularLocation>
</comment>
<feature type="transmembrane region" description="Helical" evidence="9">
    <location>
        <begin position="320"/>
        <end position="341"/>
    </location>
</feature>
<keyword evidence="4 8" id="KW-0762">Sugar transport</keyword>
<evidence type="ECO:0000256" key="2">
    <source>
        <dbReference type="ARBA" id="ARBA00022448"/>
    </source>
</evidence>
<dbReference type="Proteomes" id="UP000019050">
    <property type="component" value="Unassembled WGS sequence"/>
</dbReference>
<dbReference type="InterPro" id="IPR004796">
    <property type="entry name" value="PTS_IIC_cello"/>
</dbReference>
<keyword evidence="6 9" id="KW-1133">Transmembrane helix</keyword>
<dbReference type="GO" id="GO:0009401">
    <property type="term" value="P:phosphoenolpyruvate-dependent sugar phosphotransferase system"/>
    <property type="evidence" value="ECO:0007669"/>
    <property type="project" value="InterPro"/>
</dbReference>
<comment type="caution">
    <text evidence="11">The sequence shown here is derived from an EMBL/GenBank/DDBJ whole genome shotgun (WGS) entry which is preliminary data.</text>
</comment>
<dbReference type="OrthoDB" id="1550290at2"/>
<proteinExistence type="predicted"/>
<organism evidence="11 12">
    <name type="scientific">Abiotrophia defectiva ATCC 49176</name>
    <dbReference type="NCBI Taxonomy" id="592010"/>
    <lineage>
        <taxon>Bacteria</taxon>
        <taxon>Bacillati</taxon>
        <taxon>Bacillota</taxon>
        <taxon>Bacilli</taxon>
        <taxon>Lactobacillales</taxon>
        <taxon>Aerococcaceae</taxon>
        <taxon>Abiotrophia</taxon>
    </lineage>
</organism>
<feature type="transmembrane region" description="Helical" evidence="9">
    <location>
        <begin position="347"/>
        <end position="369"/>
    </location>
</feature>
<comment type="function">
    <text evidence="8">The phosphoenolpyruvate-dependent sugar phosphotransferase system (PTS), a major carbohydrate active -transport system, catalyzes the phosphorylation of incoming sugar substrates concomitant with their translocation across the cell membrane.</text>
</comment>
<protein>
    <recommendedName>
        <fullName evidence="8">Permease IIC component</fullName>
    </recommendedName>
</protein>
<evidence type="ECO:0000256" key="1">
    <source>
        <dbReference type="ARBA" id="ARBA00004651"/>
    </source>
</evidence>
<dbReference type="PROSITE" id="PS51105">
    <property type="entry name" value="PTS_EIIC_TYPE_3"/>
    <property type="match status" value="1"/>
</dbReference>
<evidence type="ECO:0000256" key="3">
    <source>
        <dbReference type="ARBA" id="ARBA00022475"/>
    </source>
</evidence>
<dbReference type="AlphaFoldDB" id="W1Q345"/>
<feature type="transmembrane region" description="Helical" evidence="9">
    <location>
        <begin position="75"/>
        <end position="93"/>
    </location>
</feature>
<keyword evidence="12" id="KW-1185">Reference proteome</keyword>
<keyword evidence="3 8" id="KW-1003">Cell membrane</keyword>
<sequence>MFANLEKVMGGTAEKLSNNKVLIAIRDGFLVTTPLIIVASFFILAGNFPIEGYTDFMAQFFGQGWENHMDAVIDSTFSVIALLGSIGIGYAYARQLESDPIAGAAISVVCFLILTPKSHPAFTNEAGKVFNGLANTNMGSAGMFVAMITAIISVRIFVAIERKGWVIKMPDGVPPAVSQSFAALIPSLFAMLTFFLVYLGFSLTDYHYAHTFIYTNLQAPLLGIGRSVFLEPLTQFLSTFFWFFGINGPAVTNTVFAPIGLALTTENLEAFKNGLPLPNIFTNGFSNFFTNFGGGGSTLALVFLMVGIAKSKRMKTLGRLAIVPGIFGINEMIIFGLPVVLNPIMLVPFLATPLVNTILSIIATVIGILPRTTGVSIPWTTPFFFSGWLATGHLIAGFWQIILIVIDCLIYYPFFKVMDRQFLAEEEKPVQDLKDDLDDISLDDLSFDDL</sequence>
<evidence type="ECO:0000256" key="5">
    <source>
        <dbReference type="ARBA" id="ARBA00022692"/>
    </source>
</evidence>
<accession>W1Q345</accession>
<dbReference type="RefSeq" id="WP_023391655.1">
    <property type="nucleotide sequence ID" value="NZ_KI535340.1"/>
</dbReference>
<feature type="domain" description="PTS EIIC type-3" evidence="10">
    <location>
        <begin position="5"/>
        <end position="414"/>
    </location>
</feature>
<dbReference type="HOGENOM" id="CLU_029688_1_0_9"/>
<feature type="transmembrane region" description="Helical" evidence="9">
    <location>
        <begin position="21"/>
        <end position="45"/>
    </location>
</feature>
<evidence type="ECO:0000256" key="9">
    <source>
        <dbReference type="SAM" id="Phobius"/>
    </source>
</evidence>
<evidence type="ECO:0000313" key="11">
    <source>
        <dbReference type="EMBL" id="ESK65536.1"/>
    </source>
</evidence>
<dbReference type="InterPro" id="IPR003352">
    <property type="entry name" value="PTS_EIIC"/>
</dbReference>
<dbReference type="EMBL" id="ACIN03000007">
    <property type="protein sequence ID" value="ESK65536.1"/>
    <property type="molecule type" value="Genomic_DNA"/>
</dbReference>
<feature type="transmembrane region" description="Helical" evidence="9">
    <location>
        <begin position="381"/>
        <end position="414"/>
    </location>
</feature>
<dbReference type="GO" id="GO:0005886">
    <property type="term" value="C:plasma membrane"/>
    <property type="evidence" value="ECO:0007669"/>
    <property type="project" value="UniProtKB-SubCell"/>
</dbReference>
<feature type="transmembrane region" description="Helical" evidence="9">
    <location>
        <begin position="138"/>
        <end position="160"/>
    </location>
</feature>
<dbReference type="Pfam" id="PF02378">
    <property type="entry name" value="PTS_EIIC"/>
    <property type="match status" value="1"/>
</dbReference>
<keyword evidence="2 8" id="KW-0813">Transport</keyword>
<dbReference type="GeneID" id="84817551"/>
<dbReference type="GO" id="GO:1901264">
    <property type="term" value="P:carbohydrate derivative transport"/>
    <property type="evidence" value="ECO:0007669"/>
    <property type="project" value="TreeGrafter"/>
</dbReference>
<evidence type="ECO:0000313" key="12">
    <source>
        <dbReference type="Proteomes" id="UP000019050"/>
    </source>
</evidence>
<dbReference type="PIRSF" id="PIRSF006351">
    <property type="entry name" value="PTS_EIIC-Cellobiose"/>
    <property type="match status" value="1"/>
</dbReference>
<dbReference type="InterPro" id="IPR004501">
    <property type="entry name" value="PTS_EIIC_3"/>
</dbReference>
<dbReference type="NCBIfam" id="TIGR00410">
    <property type="entry name" value="lacE"/>
    <property type="match status" value="1"/>
</dbReference>
<dbReference type="eggNOG" id="COG1455">
    <property type="taxonomic scope" value="Bacteria"/>
</dbReference>
<feature type="transmembrane region" description="Helical" evidence="9">
    <location>
        <begin position="100"/>
        <end position="118"/>
    </location>
</feature>
<evidence type="ECO:0000256" key="8">
    <source>
        <dbReference type="PIRNR" id="PIRNR006351"/>
    </source>
</evidence>
<dbReference type="PANTHER" id="PTHR33989:SF11">
    <property type="entry name" value="LICHENAN PERMEASE IIC COMPONENT"/>
    <property type="match status" value="1"/>
</dbReference>
<evidence type="ECO:0000256" key="6">
    <source>
        <dbReference type="ARBA" id="ARBA00022989"/>
    </source>
</evidence>
<keyword evidence="7 8" id="KW-0472">Membrane</keyword>
<dbReference type="PANTHER" id="PTHR33989">
    <property type="match status" value="1"/>
</dbReference>
<feature type="transmembrane region" description="Helical" evidence="9">
    <location>
        <begin position="241"/>
        <end position="264"/>
    </location>
</feature>
<dbReference type="GO" id="GO:0008982">
    <property type="term" value="F:protein-N(PI)-phosphohistidine-sugar phosphotransferase activity"/>
    <property type="evidence" value="ECO:0007669"/>
    <property type="project" value="UniProtKB-UniRule"/>
</dbReference>
<dbReference type="STRING" id="592010.GCWU000182_001010"/>
<feature type="transmembrane region" description="Helical" evidence="9">
    <location>
        <begin position="181"/>
        <end position="201"/>
    </location>
</feature>
<gene>
    <name evidence="11" type="ORF">GCWU000182_001010</name>
</gene>
<evidence type="ECO:0000256" key="4">
    <source>
        <dbReference type="ARBA" id="ARBA00022597"/>
    </source>
</evidence>
<evidence type="ECO:0000256" key="7">
    <source>
        <dbReference type="ARBA" id="ARBA00023136"/>
    </source>
</evidence>
<feature type="transmembrane region" description="Helical" evidence="9">
    <location>
        <begin position="284"/>
        <end position="308"/>
    </location>
</feature>